<keyword evidence="4" id="KW-1185">Reference proteome</keyword>
<keyword evidence="1" id="KW-0732">Signal</keyword>
<dbReference type="RefSeq" id="WP_116725973.1">
    <property type="nucleotide sequence ID" value="NZ_QCZI01000034.1"/>
</dbReference>
<protein>
    <recommendedName>
        <fullName evidence="2">DUF5723 domain-containing protein</fullName>
    </recommendedName>
</protein>
<dbReference type="OrthoDB" id="9805336at2"/>
<dbReference type="Pfam" id="PF18990">
    <property type="entry name" value="DUF5723"/>
    <property type="match status" value="1"/>
</dbReference>
<proteinExistence type="predicted"/>
<dbReference type="Proteomes" id="UP000245449">
    <property type="component" value="Unassembled WGS sequence"/>
</dbReference>
<evidence type="ECO:0000313" key="3">
    <source>
        <dbReference type="EMBL" id="PWA03870.1"/>
    </source>
</evidence>
<gene>
    <name evidence="3" type="ORF">DB895_13965</name>
</gene>
<accession>A0A2U1JFH0</accession>
<reference evidence="3 4" key="1">
    <citation type="submission" date="2018-04" db="EMBL/GenBank/DDBJ databases">
        <title>Flavobacterium sp. nov., isolated from glacier ice.</title>
        <authorList>
            <person name="Liu Q."/>
            <person name="Xin Y.-H."/>
        </authorList>
    </citation>
    <scope>NUCLEOTIDE SEQUENCE [LARGE SCALE GENOMIC DNA]</scope>
    <source>
        <strain evidence="3 4">RB1R5</strain>
    </source>
</reference>
<organism evidence="3 4">
    <name type="scientific">Flavobacterium psychrotolerans</name>
    <dbReference type="NCBI Taxonomy" id="2169410"/>
    <lineage>
        <taxon>Bacteria</taxon>
        <taxon>Pseudomonadati</taxon>
        <taxon>Bacteroidota</taxon>
        <taxon>Flavobacteriia</taxon>
        <taxon>Flavobacteriales</taxon>
        <taxon>Flavobacteriaceae</taxon>
        <taxon>Flavobacterium</taxon>
    </lineage>
</organism>
<dbReference type="InterPro" id="IPR043781">
    <property type="entry name" value="DUF5723"/>
</dbReference>
<feature type="signal peptide" evidence="1">
    <location>
        <begin position="1"/>
        <end position="18"/>
    </location>
</feature>
<dbReference type="EMBL" id="QCZI01000034">
    <property type="protein sequence ID" value="PWA03870.1"/>
    <property type="molecule type" value="Genomic_DNA"/>
</dbReference>
<feature type="chain" id="PRO_5015446353" description="DUF5723 domain-containing protein" evidence="1">
    <location>
        <begin position="19"/>
        <end position="447"/>
    </location>
</feature>
<evidence type="ECO:0000256" key="1">
    <source>
        <dbReference type="SAM" id="SignalP"/>
    </source>
</evidence>
<sequence>MKIITLLLCSLFFIPAFSQEHFSGISTSKRVGILNIGVNPSELSNLKKKFEIQLFSTSINIANNKVGFKDLTNGNDLEDLIFKGDKPVNLNVDAEFIGPGFAMRLLKWGFAVTTKGHVKANFVDIDTNLGSKLINSAMNSTDGVSTITNTSNQRINATAWGEVGFSVSRKIYETDRTSINGGVTFKLLFPGTYANVGLGNFNGTITTENTGDLILSDANANMNIAYSGSLADNFTNTNDYTKSIFGNLKGMATDVGIDYQLKDGNNSYKLKVGAAIKNMGSMTFSGDNNVSRNYKLEISGADKLNLNVFNDVEGIKDIEKVLLDSGYLKLENGEKDFKIKLPTVLNLYADVKVISKLNLTLFMQQKMNDNGSNNQITSQNIFSVTPRISLGIFEAYVPVSFNEISGTTGGFGFRLGGFFLGSNSIITALTSDSKQADLYTGFRFGFL</sequence>
<feature type="domain" description="DUF5723" evidence="2">
    <location>
        <begin position="47"/>
        <end position="422"/>
    </location>
</feature>
<dbReference type="AlphaFoldDB" id="A0A2U1JFH0"/>
<evidence type="ECO:0000259" key="2">
    <source>
        <dbReference type="Pfam" id="PF18990"/>
    </source>
</evidence>
<comment type="caution">
    <text evidence="3">The sequence shown here is derived from an EMBL/GenBank/DDBJ whole genome shotgun (WGS) entry which is preliminary data.</text>
</comment>
<name>A0A2U1JFH0_9FLAO</name>
<evidence type="ECO:0000313" key="4">
    <source>
        <dbReference type="Proteomes" id="UP000245449"/>
    </source>
</evidence>